<dbReference type="PROSITE" id="PS00028">
    <property type="entry name" value="ZINC_FINGER_C2H2_1"/>
    <property type="match status" value="2"/>
</dbReference>
<feature type="domain" description="C2H2-type" evidence="7">
    <location>
        <begin position="147"/>
        <end position="175"/>
    </location>
</feature>
<dbReference type="GO" id="GO:0000978">
    <property type="term" value="F:RNA polymerase II cis-regulatory region sequence-specific DNA binding"/>
    <property type="evidence" value="ECO:0007669"/>
    <property type="project" value="TreeGrafter"/>
</dbReference>
<dbReference type="InterPro" id="IPR013087">
    <property type="entry name" value="Znf_C2H2_type"/>
</dbReference>
<feature type="domain" description="C2H2-type" evidence="7">
    <location>
        <begin position="296"/>
        <end position="325"/>
    </location>
</feature>
<sequence length="339" mass="36963">LDTIASTASDKIPTGRLVPPPLPPPSLLSIGLSVRVVPPMPVLSNTDNRPSIATTTAATDDNAVMNTAGAAAVGPSQTRITGHWRYACTECGQSFRQRHSLDKHRLKVGCTSMGAEAPPYRCLEYGCDQWFYTESQLNSHCHTPLANPCRECNKYFIKPEHLLLHNHNCHGVPLPYPCDYDSCDRQYATRERLVLHKFNCNHITTNDGVLQPNNTPIAAAAQPLPHLPVLTCGFSDPVVPPMPSLSDLSLFSANNPHHRPSIATTTAATDDNAVVVNTADATAEPSQAANTGHWRYACADCGKSFRRGKCFKNHRRRAGCTAPRAPTPPYQCLEYGCDQ</sequence>
<dbReference type="PANTHER" id="PTHR23226">
    <property type="entry name" value="ZINC FINGER AND SCAN DOMAIN-CONTAINING"/>
    <property type="match status" value="1"/>
</dbReference>
<evidence type="ECO:0000256" key="4">
    <source>
        <dbReference type="ARBA" id="ARBA00022833"/>
    </source>
</evidence>
<evidence type="ECO:0000256" key="1">
    <source>
        <dbReference type="ARBA" id="ARBA00022723"/>
    </source>
</evidence>
<feature type="domain" description="C2H2-type" evidence="7">
    <location>
        <begin position="86"/>
        <end position="118"/>
    </location>
</feature>
<keyword evidence="9" id="KW-1185">Reference proteome</keyword>
<feature type="region of interest" description="Disordered" evidence="6">
    <location>
        <begin position="1"/>
        <end position="23"/>
    </location>
</feature>
<evidence type="ECO:0000256" key="6">
    <source>
        <dbReference type="SAM" id="MobiDB-lite"/>
    </source>
</evidence>
<dbReference type="SMART" id="SM00355">
    <property type="entry name" value="ZnF_C2H2"/>
    <property type="match status" value="5"/>
</dbReference>
<feature type="non-terminal residue" evidence="8">
    <location>
        <position position="1"/>
    </location>
</feature>
<evidence type="ECO:0000259" key="7">
    <source>
        <dbReference type="PROSITE" id="PS50157"/>
    </source>
</evidence>
<evidence type="ECO:0000313" key="9">
    <source>
        <dbReference type="Proteomes" id="UP000759131"/>
    </source>
</evidence>
<feature type="non-terminal residue" evidence="8">
    <location>
        <position position="339"/>
    </location>
</feature>
<organism evidence="8">
    <name type="scientific">Medioppia subpectinata</name>
    <dbReference type="NCBI Taxonomy" id="1979941"/>
    <lineage>
        <taxon>Eukaryota</taxon>
        <taxon>Metazoa</taxon>
        <taxon>Ecdysozoa</taxon>
        <taxon>Arthropoda</taxon>
        <taxon>Chelicerata</taxon>
        <taxon>Arachnida</taxon>
        <taxon>Acari</taxon>
        <taxon>Acariformes</taxon>
        <taxon>Sarcoptiformes</taxon>
        <taxon>Oribatida</taxon>
        <taxon>Brachypylina</taxon>
        <taxon>Oppioidea</taxon>
        <taxon>Oppiidae</taxon>
        <taxon>Medioppia</taxon>
    </lineage>
</organism>
<keyword evidence="3 5" id="KW-0863">Zinc-finger</keyword>
<keyword evidence="1" id="KW-0479">Metal-binding</keyword>
<evidence type="ECO:0000256" key="3">
    <source>
        <dbReference type="ARBA" id="ARBA00022771"/>
    </source>
</evidence>
<protein>
    <recommendedName>
        <fullName evidence="7">C2H2-type domain-containing protein</fullName>
    </recommendedName>
</protein>
<dbReference type="Proteomes" id="UP000759131">
    <property type="component" value="Unassembled WGS sequence"/>
</dbReference>
<dbReference type="AlphaFoldDB" id="A0A7R9LLA8"/>
<dbReference type="PROSITE" id="PS50157">
    <property type="entry name" value="ZINC_FINGER_C2H2_2"/>
    <property type="match status" value="3"/>
</dbReference>
<name>A0A7R9LLA8_9ACAR</name>
<dbReference type="GO" id="GO:0000981">
    <property type="term" value="F:DNA-binding transcription factor activity, RNA polymerase II-specific"/>
    <property type="evidence" value="ECO:0007669"/>
    <property type="project" value="TreeGrafter"/>
</dbReference>
<dbReference type="OrthoDB" id="2687452at2759"/>
<reference evidence="8" key="1">
    <citation type="submission" date="2020-11" db="EMBL/GenBank/DDBJ databases">
        <authorList>
            <person name="Tran Van P."/>
        </authorList>
    </citation>
    <scope>NUCLEOTIDE SEQUENCE</scope>
</reference>
<dbReference type="Gene3D" id="3.30.160.60">
    <property type="entry name" value="Classic Zinc Finger"/>
    <property type="match status" value="2"/>
</dbReference>
<accession>A0A7R9LLA8</accession>
<dbReference type="FunFam" id="3.30.160.60:FF:000100">
    <property type="entry name" value="Zinc finger 45-like"/>
    <property type="match status" value="1"/>
</dbReference>
<evidence type="ECO:0000256" key="2">
    <source>
        <dbReference type="ARBA" id="ARBA00022737"/>
    </source>
</evidence>
<keyword evidence="4" id="KW-0862">Zinc</keyword>
<dbReference type="GO" id="GO:0008270">
    <property type="term" value="F:zinc ion binding"/>
    <property type="evidence" value="ECO:0007669"/>
    <property type="project" value="UniProtKB-KW"/>
</dbReference>
<proteinExistence type="predicted"/>
<gene>
    <name evidence="8" type="ORF">OSB1V03_LOCUS19755</name>
</gene>
<evidence type="ECO:0000256" key="5">
    <source>
        <dbReference type="PROSITE-ProRule" id="PRU00042"/>
    </source>
</evidence>
<dbReference type="EMBL" id="OC884529">
    <property type="protein sequence ID" value="CAD7643794.1"/>
    <property type="molecule type" value="Genomic_DNA"/>
</dbReference>
<dbReference type="EMBL" id="CAJPIZ010029954">
    <property type="protein sequence ID" value="CAG2119808.1"/>
    <property type="molecule type" value="Genomic_DNA"/>
</dbReference>
<keyword evidence="2" id="KW-0677">Repeat</keyword>
<dbReference type="PANTHER" id="PTHR23226:SF377">
    <property type="entry name" value="ZINC FINGER AND SCAN DOMAIN-CONTAINING PROTEIN 20"/>
    <property type="match status" value="1"/>
</dbReference>
<evidence type="ECO:0000313" key="8">
    <source>
        <dbReference type="EMBL" id="CAD7643794.1"/>
    </source>
</evidence>